<evidence type="ECO:0008006" key="3">
    <source>
        <dbReference type="Google" id="ProtNLM"/>
    </source>
</evidence>
<dbReference type="AlphaFoldDB" id="A0AA39J7F3"/>
<sequence>MVLPELPYDVVAQVMGVSTLETSDLASCSTVSWSWYSTSMQQQLRSITLSQAWDCTYWSDYLERHSIFTGCIREMHIRGHNMQILSFLLNGVLTMCPNLEILLAMHVDLARLQRPINFQCPVEIRLCQCRFCSWGATTLLGYSDVTSLIVVRPSFITQNVAVPVWYGPPQFVPTITVTRTSFSDVIQLFRCLPAYLLVFERVEMDLIPGEPAPPPSTHVVLPSLGPVVRRLLVHTIDMRFPLLAMFFDLSRLTSLQSFIYMSGDLFPTSALHMLQSIPRDAPLHHVTLATATFIDPSWSLVPTSLIGFRRTIEMCVVYGCLPPNRDGLNSLPLVTVTYTTFGAVSVSQYLGYHPDCGRGPWVTVVDLGRCECLQLVHISHVQWNLSTLRKMLRTLSPPRDPYHELSLVVDIHIHNHREQLRAAKEAETKSKGLLDKVLWELLTRGYVGLVALTYTVYRKGSGQQYGAPDFHGIRTGLLGLLLCLQTFPESRCQISWQYLSGSLK</sequence>
<reference evidence="1" key="1">
    <citation type="submission" date="2023-06" db="EMBL/GenBank/DDBJ databases">
        <authorList>
            <consortium name="Lawrence Berkeley National Laboratory"/>
            <person name="Ahrendt S."/>
            <person name="Sahu N."/>
            <person name="Indic B."/>
            <person name="Wong-Bajracharya J."/>
            <person name="Merenyi Z."/>
            <person name="Ke H.-M."/>
            <person name="Monk M."/>
            <person name="Kocsube S."/>
            <person name="Drula E."/>
            <person name="Lipzen A."/>
            <person name="Balint B."/>
            <person name="Henrissat B."/>
            <person name="Andreopoulos B."/>
            <person name="Martin F.M."/>
            <person name="Harder C.B."/>
            <person name="Rigling D."/>
            <person name="Ford K.L."/>
            <person name="Foster G.D."/>
            <person name="Pangilinan J."/>
            <person name="Papanicolaou A."/>
            <person name="Barry K."/>
            <person name="LaButti K."/>
            <person name="Viragh M."/>
            <person name="Koriabine M."/>
            <person name="Yan M."/>
            <person name="Riley R."/>
            <person name="Champramary S."/>
            <person name="Plett K.L."/>
            <person name="Tsai I.J."/>
            <person name="Slot J."/>
            <person name="Sipos G."/>
            <person name="Plett J."/>
            <person name="Nagy L.G."/>
            <person name="Grigoriev I.V."/>
        </authorList>
    </citation>
    <scope>NUCLEOTIDE SEQUENCE</scope>
    <source>
        <strain evidence="1">FPL87.14</strain>
    </source>
</reference>
<dbReference type="Proteomes" id="UP001175226">
    <property type="component" value="Unassembled WGS sequence"/>
</dbReference>
<accession>A0AA39J7F3</accession>
<proteinExistence type="predicted"/>
<gene>
    <name evidence="1" type="ORF">EV421DRAFT_1907816</name>
</gene>
<name>A0AA39J7F3_9AGAR</name>
<evidence type="ECO:0000313" key="1">
    <source>
        <dbReference type="EMBL" id="KAK0436752.1"/>
    </source>
</evidence>
<evidence type="ECO:0000313" key="2">
    <source>
        <dbReference type="Proteomes" id="UP001175226"/>
    </source>
</evidence>
<protein>
    <recommendedName>
        <fullName evidence="3">F-box domain-containing protein</fullName>
    </recommendedName>
</protein>
<comment type="caution">
    <text evidence="1">The sequence shown here is derived from an EMBL/GenBank/DDBJ whole genome shotgun (WGS) entry which is preliminary data.</text>
</comment>
<keyword evidence="2" id="KW-1185">Reference proteome</keyword>
<organism evidence="1 2">
    <name type="scientific">Armillaria borealis</name>
    <dbReference type="NCBI Taxonomy" id="47425"/>
    <lineage>
        <taxon>Eukaryota</taxon>
        <taxon>Fungi</taxon>
        <taxon>Dikarya</taxon>
        <taxon>Basidiomycota</taxon>
        <taxon>Agaricomycotina</taxon>
        <taxon>Agaricomycetes</taxon>
        <taxon>Agaricomycetidae</taxon>
        <taxon>Agaricales</taxon>
        <taxon>Marasmiineae</taxon>
        <taxon>Physalacriaceae</taxon>
        <taxon>Armillaria</taxon>
    </lineage>
</organism>
<dbReference type="InterPro" id="IPR036047">
    <property type="entry name" value="F-box-like_dom_sf"/>
</dbReference>
<dbReference type="EMBL" id="JAUEPT010000053">
    <property type="protein sequence ID" value="KAK0436752.1"/>
    <property type="molecule type" value="Genomic_DNA"/>
</dbReference>
<dbReference type="SUPFAM" id="SSF81383">
    <property type="entry name" value="F-box domain"/>
    <property type="match status" value="1"/>
</dbReference>